<dbReference type="InterPro" id="IPR013783">
    <property type="entry name" value="Ig-like_fold"/>
</dbReference>
<evidence type="ECO:0000256" key="1">
    <source>
        <dbReference type="ARBA" id="ARBA00023319"/>
    </source>
</evidence>
<dbReference type="SMART" id="SM00409">
    <property type="entry name" value="IG"/>
    <property type="match status" value="1"/>
</dbReference>
<proteinExistence type="predicted"/>
<dbReference type="GO" id="GO:0030424">
    <property type="term" value="C:axon"/>
    <property type="evidence" value="ECO:0007669"/>
    <property type="project" value="TreeGrafter"/>
</dbReference>
<reference evidence="4" key="1">
    <citation type="submission" date="2023-10" db="EMBL/GenBank/DDBJ databases">
        <title>Genome assemblies of two species of porcelain crab, Petrolisthes cinctipes and Petrolisthes manimaculis (Anomura: Porcellanidae).</title>
        <authorList>
            <person name="Angst P."/>
        </authorList>
    </citation>
    <scope>NUCLEOTIDE SEQUENCE</scope>
    <source>
        <strain evidence="4">PB745_01</strain>
        <tissue evidence="4">Gill</tissue>
    </source>
</reference>
<protein>
    <recommendedName>
        <fullName evidence="3">Ig-like domain-containing protein</fullName>
    </recommendedName>
</protein>
<dbReference type="Pfam" id="PF07679">
    <property type="entry name" value="I-set"/>
    <property type="match status" value="1"/>
</dbReference>
<dbReference type="InterPro" id="IPR003598">
    <property type="entry name" value="Ig_sub2"/>
</dbReference>
<dbReference type="GO" id="GO:0098632">
    <property type="term" value="F:cell-cell adhesion mediator activity"/>
    <property type="evidence" value="ECO:0007669"/>
    <property type="project" value="TreeGrafter"/>
</dbReference>
<keyword evidence="5" id="KW-1185">Reference proteome</keyword>
<dbReference type="InterPro" id="IPR036179">
    <property type="entry name" value="Ig-like_dom_sf"/>
</dbReference>
<dbReference type="GO" id="GO:0007411">
    <property type="term" value="P:axon guidance"/>
    <property type="evidence" value="ECO:0007669"/>
    <property type="project" value="TreeGrafter"/>
</dbReference>
<keyword evidence="1" id="KW-0393">Immunoglobulin domain</keyword>
<dbReference type="EMBL" id="JAWQEG010000540">
    <property type="protein sequence ID" value="KAK3888701.1"/>
    <property type="molecule type" value="Genomic_DNA"/>
</dbReference>
<dbReference type="PANTHER" id="PTHR10075:SF100">
    <property type="entry name" value="FASCICLIN-2"/>
    <property type="match status" value="1"/>
</dbReference>
<dbReference type="Proteomes" id="UP001286313">
    <property type="component" value="Unassembled WGS sequence"/>
</dbReference>
<dbReference type="Gene3D" id="2.60.40.10">
    <property type="entry name" value="Immunoglobulins"/>
    <property type="match status" value="1"/>
</dbReference>
<dbReference type="GO" id="GO:0070593">
    <property type="term" value="P:dendrite self-avoidance"/>
    <property type="evidence" value="ECO:0007669"/>
    <property type="project" value="TreeGrafter"/>
</dbReference>
<evidence type="ECO:0000259" key="3">
    <source>
        <dbReference type="PROSITE" id="PS50835"/>
    </source>
</evidence>
<keyword evidence="2" id="KW-0812">Transmembrane</keyword>
<comment type="caution">
    <text evidence="4">The sequence shown here is derived from an EMBL/GenBank/DDBJ whole genome shotgun (WGS) entry which is preliminary data.</text>
</comment>
<feature type="domain" description="Ig-like" evidence="3">
    <location>
        <begin position="69"/>
        <end position="145"/>
    </location>
</feature>
<dbReference type="GO" id="GO:0005886">
    <property type="term" value="C:plasma membrane"/>
    <property type="evidence" value="ECO:0007669"/>
    <property type="project" value="TreeGrafter"/>
</dbReference>
<keyword evidence="2" id="KW-1133">Transmembrane helix</keyword>
<dbReference type="InterPro" id="IPR013098">
    <property type="entry name" value="Ig_I-set"/>
</dbReference>
<gene>
    <name evidence="4" type="ORF">Pcinc_007268</name>
</gene>
<dbReference type="PROSITE" id="PS50835">
    <property type="entry name" value="IG_LIKE"/>
    <property type="match status" value="1"/>
</dbReference>
<keyword evidence="2" id="KW-0472">Membrane</keyword>
<dbReference type="AlphaFoldDB" id="A0AAE1GB68"/>
<dbReference type="SMART" id="SM00408">
    <property type="entry name" value="IGc2"/>
    <property type="match status" value="1"/>
</dbReference>
<sequence length="260" mass="29446">MHHLLTYRTQYKCHTLLKHPLVEVWLTYKWESYTKWIAYTLLFLRVVSVAIFSSFVLEIINFLLSPELPSVQPVSAEVLAVVGQEVKFSCEVTGHPSATLTWARPDQGLKPVTPLDPRIQAADSGVYTCQVTNPGGRLYREVEVVVEVPARLTILHRTAEVTQGERFVVKCEAVVVPGPSISWLLNAVEGRAQGCSARHLEELQQQQQQQQQQLGEHNLDIRGCVVKLSRHTYIHTYITLASHHILTHIITVITLQEMVR</sequence>
<name>A0AAE1GB68_PETCI</name>
<dbReference type="GO" id="GO:0007156">
    <property type="term" value="P:homophilic cell adhesion via plasma membrane adhesion molecules"/>
    <property type="evidence" value="ECO:0007669"/>
    <property type="project" value="TreeGrafter"/>
</dbReference>
<evidence type="ECO:0000313" key="5">
    <source>
        <dbReference type="Proteomes" id="UP001286313"/>
    </source>
</evidence>
<dbReference type="PANTHER" id="PTHR10075">
    <property type="entry name" value="BASIGIN RELATED"/>
    <property type="match status" value="1"/>
</dbReference>
<evidence type="ECO:0000313" key="4">
    <source>
        <dbReference type="EMBL" id="KAK3888701.1"/>
    </source>
</evidence>
<organism evidence="4 5">
    <name type="scientific">Petrolisthes cinctipes</name>
    <name type="common">Flat porcelain crab</name>
    <dbReference type="NCBI Taxonomy" id="88211"/>
    <lineage>
        <taxon>Eukaryota</taxon>
        <taxon>Metazoa</taxon>
        <taxon>Ecdysozoa</taxon>
        <taxon>Arthropoda</taxon>
        <taxon>Crustacea</taxon>
        <taxon>Multicrustacea</taxon>
        <taxon>Malacostraca</taxon>
        <taxon>Eumalacostraca</taxon>
        <taxon>Eucarida</taxon>
        <taxon>Decapoda</taxon>
        <taxon>Pleocyemata</taxon>
        <taxon>Anomura</taxon>
        <taxon>Galatheoidea</taxon>
        <taxon>Porcellanidae</taxon>
        <taxon>Petrolisthes</taxon>
    </lineage>
</organism>
<feature type="transmembrane region" description="Helical" evidence="2">
    <location>
        <begin position="36"/>
        <end position="57"/>
    </location>
</feature>
<evidence type="ECO:0000256" key="2">
    <source>
        <dbReference type="SAM" id="Phobius"/>
    </source>
</evidence>
<accession>A0AAE1GB68</accession>
<dbReference type="InterPro" id="IPR007110">
    <property type="entry name" value="Ig-like_dom"/>
</dbReference>
<dbReference type="SUPFAM" id="SSF48726">
    <property type="entry name" value="Immunoglobulin"/>
    <property type="match status" value="2"/>
</dbReference>
<dbReference type="InterPro" id="IPR003599">
    <property type="entry name" value="Ig_sub"/>
</dbReference>